<evidence type="ECO:0000313" key="1">
    <source>
        <dbReference type="EMBL" id="RJF70567.1"/>
    </source>
</evidence>
<name>A0A418V3A5_RHOPL</name>
<proteinExistence type="predicted"/>
<organism evidence="1 2">
    <name type="scientific">Rhodopseudomonas palustris</name>
    <dbReference type="NCBI Taxonomy" id="1076"/>
    <lineage>
        <taxon>Bacteria</taxon>
        <taxon>Pseudomonadati</taxon>
        <taxon>Pseudomonadota</taxon>
        <taxon>Alphaproteobacteria</taxon>
        <taxon>Hyphomicrobiales</taxon>
        <taxon>Nitrobacteraceae</taxon>
        <taxon>Rhodopseudomonas</taxon>
    </lineage>
</organism>
<dbReference type="AlphaFoldDB" id="A0A418V3A5"/>
<sequence length="63" mass="6873">MTGLVPPAQPKPLRRGEGPAIHAFSYLLLQGMDVRHKAGHDAWIEKRPMKSGCGAPQKTLRAV</sequence>
<evidence type="ECO:0000313" key="2">
    <source>
        <dbReference type="Proteomes" id="UP000285523"/>
    </source>
</evidence>
<protein>
    <submittedName>
        <fullName evidence="1">Uncharacterized protein</fullName>
    </submittedName>
</protein>
<gene>
    <name evidence="1" type="ORF">D4Q52_16020</name>
</gene>
<comment type="caution">
    <text evidence="1">The sequence shown here is derived from an EMBL/GenBank/DDBJ whole genome shotgun (WGS) entry which is preliminary data.</text>
</comment>
<dbReference type="Proteomes" id="UP000285523">
    <property type="component" value="Unassembled WGS sequence"/>
</dbReference>
<dbReference type="EMBL" id="QYYD01000016">
    <property type="protein sequence ID" value="RJF70567.1"/>
    <property type="molecule type" value="Genomic_DNA"/>
</dbReference>
<reference evidence="1 2" key="1">
    <citation type="submission" date="2018-09" db="EMBL/GenBank/DDBJ databases">
        <title>Draft genome sequence of Rhodopseudomonas palustris 2.1.18.</title>
        <authorList>
            <person name="Robertson S.L."/>
            <person name="Meyer T.E."/>
            <person name="Kyndt J.A."/>
        </authorList>
    </citation>
    <scope>NUCLEOTIDE SEQUENCE [LARGE SCALE GENOMIC DNA]</scope>
    <source>
        <strain evidence="1 2">2.1.18</strain>
    </source>
</reference>
<accession>A0A418V3A5</accession>